<dbReference type="GO" id="GO:0006665">
    <property type="term" value="P:sphingolipid metabolic process"/>
    <property type="evidence" value="ECO:0007669"/>
    <property type="project" value="InterPro"/>
</dbReference>
<dbReference type="GO" id="GO:0005576">
    <property type="term" value="C:extracellular region"/>
    <property type="evidence" value="ECO:0007669"/>
    <property type="project" value="UniProtKB-SubCell"/>
</dbReference>
<dbReference type="InterPro" id="IPR003119">
    <property type="entry name" value="SAP_A"/>
</dbReference>
<dbReference type="GO" id="GO:0016020">
    <property type="term" value="C:membrane"/>
    <property type="evidence" value="ECO:0007669"/>
    <property type="project" value="GOC"/>
</dbReference>
<evidence type="ECO:0000256" key="2">
    <source>
        <dbReference type="ARBA" id="ARBA00022525"/>
    </source>
</evidence>
<evidence type="ECO:0000256" key="3">
    <source>
        <dbReference type="ARBA" id="ARBA00022729"/>
    </source>
</evidence>
<dbReference type="Pfam" id="PF03489">
    <property type="entry name" value="SapB_2"/>
    <property type="match status" value="6"/>
</dbReference>
<dbReference type="SMART" id="SM00162">
    <property type="entry name" value="SAPA"/>
    <property type="match status" value="1"/>
</dbReference>
<dbReference type="Pfam" id="PF05184">
    <property type="entry name" value="SapB_1"/>
    <property type="match status" value="5"/>
</dbReference>
<comment type="subcellular location">
    <subcellularLocation>
        <location evidence="1">Secreted</location>
    </subcellularLocation>
</comment>
<name>A0A4Y2NSQ4_ARAVE</name>
<keyword evidence="3" id="KW-0732">Signal</keyword>
<dbReference type="InterPro" id="IPR008373">
    <property type="entry name" value="Saposin"/>
</dbReference>
<dbReference type="InterPro" id="IPR008139">
    <property type="entry name" value="SaposinB_dom"/>
</dbReference>
<dbReference type="InterPro" id="IPR008138">
    <property type="entry name" value="SapB_2"/>
</dbReference>
<dbReference type="InterPro" id="IPR011001">
    <property type="entry name" value="Saposin-like"/>
</dbReference>
<keyword evidence="6" id="KW-0325">Glycoprotein</keyword>
<dbReference type="PANTHER" id="PTHR11480">
    <property type="entry name" value="SAPOSIN-RELATED"/>
    <property type="match status" value="1"/>
</dbReference>
<evidence type="ECO:0000313" key="10">
    <source>
        <dbReference type="Proteomes" id="UP000499080"/>
    </source>
</evidence>
<evidence type="ECO:0000259" key="7">
    <source>
        <dbReference type="PROSITE" id="PS50015"/>
    </source>
</evidence>
<feature type="domain" description="Saposin B-type" evidence="7">
    <location>
        <begin position="381"/>
        <end position="463"/>
    </location>
</feature>
<dbReference type="OrthoDB" id="69496at2759"/>
<feature type="domain" description="Saposin B-type" evidence="7">
    <location>
        <begin position="17"/>
        <end position="98"/>
    </location>
</feature>
<dbReference type="GO" id="GO:0005764">
    <property type="term" value="C:lysosome"/>
    <property type="evidence" value="ECO:0007669"/>
    <property type="project" value="InterPro"/>
</dbReference>
<dbReference type="Pfam" id="PF02199">
    <property type="entry name" value="SapA"/>
    <property type="match status" value="1"/>
</dbReference>
<feature type="domain" description="Saposin B-type" evidence="7">
    <location>
        <begin position="108"/>
        <end position="190"/>
    </location>
</feature>
<evidence type="ECO:0000256" key="4">
    <source>
        <dbReference type="ARBA" id="ARBA00022737"/>
    </source>
</evidence>
<keyword evidence="2" id="KW-0964">Secreted</keyword>
<evidence type="ECO:0000256" key="5">
    <source>
        <dbReference type="ARBA" id="ARBA00023157"/>
    </source>
</evidence>
<keyword evidence="5" id="KW-1015">Disulfide bond</keyword>
<feature type="domain" description="Saposin A-type" evidence="8">
    <location>
        <begin position="566"/>
        <end position="603"/>
    </location>
</feature>
<evidence type="ECO:0000259" key="8">
    <source>
        <dbReference type="PROSITE" id="PS51110"/>
    </source>
</evidence>
<evidence type="ECO:0000313" key="9">
    <source>
        <dbReference type="EMBL" id="GBN42351.1"/>
    </source>
</evidence>
<feature type="domain" description="Saposin B-type" evidence="7">
    <location>
        <begin position="290"/>
        <end position="371"/>
    </location>
</feature>
<dbReference type="AlphaFoldDB" id="A0A4Y2NSQ4"/>
<dbReference type="InterPro" id="IPR007856">
    <property type="entry name" value="SapB_1"/>
</dbReference>
<reference evidence="9 10" key="1">
    <citation type="journal article" date="2019" name="Sci. Rep.">
        <title>Orb-weaving spider Araneus ventricosus genome elucidates the spidroin gene catalogue.</title>
        <authorList>
            <person name="Kono N."/>
            <person name="Nakamura H."/>
            <person name="Ohtoshi R."/>
            <person name="Moran D.A.P."/>
            <person name="Shinohara A."/>
            <person name="Yoshida Y."/>
            <person name="Fujiwara M."/>
            <person name="Mori M."/>
            <person name="Tomita M."/>
            <person name="Arakawa K."/>
        </authorList>
    </citation>
    <scope>NUCLEOTIDE SEQUENCE [LARGE SCALE GENOMIC DNA]</scope>
</reference>
<proteinExistence type="predicted"/>
<dbReference type="PROSITE" id="PS50015">
    <property type="entry name" value="SAP_B"/>
    <property type="match status" value="6"/>
</dbReference>
<dbReference type="SMART" id="SM00741">
    <property type="entry name" value="SapB"/>
    <property type="match status" value="6"/>
</dbReference>
<dbReference type="InterPro" id="IPR051428">
    <property type="entry name" value="Sphingo_Act-Surfact_Prot"/>
</dbReference>
<dbReference type="Gene3D" id="1.10.225.10">
    <property type="entry name" value="Saposin-like"/>
    <property type="match status" value="6"/>
</dbReference>
<evidence type="ECO:0000256" key="6">
    <source>
        <dbReference type="ARBA" id="ARBA00023180"/>
    </source>
</evidence>
<sequence>MSWVTSVRLEQPRGHVKDVECELCKEVIGKVEDMVKDQKTEDEIKAALDKVCSYLPSSVSAKCVSFVNQYADLIVTLLIQELDPQLVCAQLGLCPASVLLEQPKGTDNDVECFLCKEVIQKMEQLVNDNRTEEAIKAALDEVCSLLPPSYRTKCDNFVNKYTDLIVTLLIQELLNPQMVCAELGLCSSSVLIEQPKGTDNNVECDLCKEVIQKVADMVKDQRTEDEIKAALDKVCSYLPSSISAKCESFVNQYTDLIVTLLMQELDPQMVCAELGLCPSQIKEEKPKELKDLDCDLCKDVVAKIDEIVKENKTEDEIRRALDKVCSYLPSTIASKCEAFVNQYTDYLIAFISQDMSPGLVCAAVEICPKEPGLLQWKSKVDDVKCEGCLYSLHFVKNELMSNETKERMKVYLKHLCSLFLPQTLAGNCEAFIDEFGNSLLVLIAQEIDPSGMCHKAGMCPSNATIPQLVPDVAIPNLNHFQIDECSICTTVVDYMDKLLEEDDVDKEITQLVEKVCVVLPASYRDKCVSMLETYGPYILQMIGQVANSKQLCQDIDLCARQAGHVHLIGGAKCTFGPSYWCHSPAHAAACKAESYCQNKVWSN</sequence>
<keyword evidence="4" id="KW-0677">Repeat</keyword>
<dbReference type="PANTHER" id="PTHR11480:SF3">
    <property type="entry name" value="BCDNA.GH08312"/>
    <property type="match status" value="1"/>
</dbReference>
<comment type="caution">
    <text evidence="9">The sequence shown here is derived from an EMBL/GenBank/DDBJ whole genome shotgun (WGS) entry which is preliminary data.</text>
</comment>
<feature type="domain" description="Saposin B-type" evidence="7">
    <location>
        <begin position="481"/>
        <end position="562"/>
    </location>
</feature>
<keyword evidence="10" id="KW-1185">Reference proteome</keyword>
<organism evidence="9 10">
    <name type="scientific">Araneus ventricosus</name>
    <name type="common">Orbweaver spider</name>
    <name type="synonym">Epeira ventricosa</name>
    <dbReference type="NCBI Taxonomy" id="182803"/>
    <lineage>
        <taxon>Eukaryota</taxon>
        <taxon>Metazoa</taxon>
        <taxon>Ecdysozoa</taxon>
        <taxon>Arthropoda</taxon>
        <taxon>Chelicerata</taxon>
        <taxon>Arachnida</taxon>
        <taxon>Araneae</taxon>
        <taxon>Araneomorphae</taxon>
        <taxon>Entelegynae</taxon>
        <taxon>Araneoidea</taxon>
        <taxon>Araneidae</taxon>
        <taxon>Araneus</taxon>
    </lineage>
</organism>
<dbReference type="Proteomes" id="UP000499080">
    <property type="component" value="Unassembled WGS sequence"/>
</dbReference>
<evidence type="ECO:0000256" key="1">
    <source>
        <dbReference type="ARBA" id="ARBA00004613"/>
    </source>
</evidence>
<feature type="domain" description="Saposin B-type" evidence="7">
    <location>
        <begin position="200"/>
        <end position="281"/>
    </location>
</feature>
<dbReference type="FunFam" id="1.10.225.10:FF:000002">
    <property type="entry name" value="prosaposin isoform X2"/>
    <property type="match status" value="5"/>
</dbReference>
<gene>
    <name evidence="9" type="primary">PSAP_1</name>
    <name evidence="9" type="ORF">AVEN_132305_1</name>
</gene>
<protein>
    <submittedName>
        <fullName evidence="9">Prosaposin</fullName>
    </submittedName>
</protein>
<dbReference type="SUPFAM" id="SSF47862">
    <property type="entry name" value="Saposin"/>
    <property type="match status" value="6"/>
</dbReference>
<dbReference type="EMBL" id="BGPR01009798">
    <property type="protein sequence ID" value="GBN42351.1"/>
    <property type="molecule type" value="Genomic_DNA"/>
</dbReference>
<dbReference type="PRINTS" id="PR01797">
    <property type="entry name" value="SAPOSIN"/>
</dbReference>
<accession>A0A4Y2NSQ4</accession>
<dbReference type="PROSITE" id="PS51110">
    <property type="entry name" value="SAP_A"/>
    <property type="match status" value="1"/>
</dbReference>